<dbReference type="Pfam" id="PF12704">
    <property type="entry name" value="MacB_PCD"/>
    <property type="match status" value="2"/>
</dbReference>
<organism evidence="9 10">
    <name type="scientific">Pseudoalteromonas aurantia 208</name>
    <dbReference type="NCBI Taxonomy" id="1314867"/>
    <lineage>
        <taxon>Bacteria</taxon>
        <taxon>Pseudomonadati</taxon>
        <taxon>Pseudomonadota</taxon>
        <taxon>Gammaproteobacteria</taxon>
        <taxon>Alteromonadales</taxon>
        <taxon>Pseudoalteromonadaceae</taxon>
        <taxon>Pseudoalteromonas</taxon>
    </lineage>
</organism>
<feature type="transmembrane region" description="Helical" evidence="6">
    <location>
        <begin position="20"/>
        <end position="43"/>
    </location>
</feature>
<keyword evidence="3 6" id="KW-0812">Transmembrane</keyword>
<sequence>MIFNYFKTALRSIKQDTQHFMLNLLGFSIGLAAAIMVALFAAYELSYDSQHPNADRVYRVHTDYRPWGLQMIAASDSDLALEMLSHTQVEGALILTEAQSLSYFAEPMILDVTIKGETARLSNVLVASSNLLDFINLEVLFGDLNKALTRPGQLAISQAESIRLFGNENSVGQTLSYEQGRYEIAAVFADLPDNTHFVFDTLAAIPKVLNSPIRGYVYLRLTEDADPDLIVADMVENMREKSTGRHKQLGLTLNKLQDLHFNSSGPFEMKQGGSSLVMQVCIALTVLLLLIASVNFINLNIAGAAKRAKEVGVRKALGASKPQLISQFLTESMFVVMIAALIALVLVELMIPSANQLLERSLSLSFSPLFLVLVAVVVILIGLLSGLYPALFISSFSAKRVLSGDLQRGKTAIWVRKLTLGLQGGLSVALIVAAIVVYKQMALIGDLPVGYSKTDRVIIKNLPTEAIYQADDNRLMSQLKVLDGVEQVTQSNTLLTHDMTSELFLVWPNGERLRGTQPSISTGFHAVETLGFELVAGRDFSPQYASDWMATDEQGISSFSVLLSESLAKQAGYANPAELVGQTLATQSGRGKAKVVGIIKDVKIGSARQQQLPVSVNVASAQDPLASIVIKVSPGANKARIMEEAQRIVIRELAITEVDISLIEDDYKRAHINEHRMQQLVVIFSGLAVILTCMGILGLASFATIRRQKEVAVRKVLGASRISIVNLLSKEFLAIVGIGGLIAIPLVYWLMGDWLNNFNERIDQAIWIYGVATLSVVAITWLTVASLAFKAANTRPSLILRYE</sequence>
<evidence type="ECO:0000256" key="6">
    <source>
        <dbReference type="SAM" id="Phobius"/>
    </source>
</evidence>
<dbReference type="PANTHER" id="PTHR30572">
    <property type="entry name" value="MEMBRANE COMPONENT OF TRANSPORTER-RELATED"/>
    <property type="match status" value="1"/>
</dbReference>
<dbReference type="InterPro" id="IPR050250">
    <property type="entry name" value="Macrolide_Exporter_MacB"/>
</dbReference>
<evidence type="ECO:0000256" key="1">
    <source>
        <dbReference type="ARBA" id="ARBA00004651"/>
    </source>
</evidence>
<keyword evidence="4 6" id="KW-1133">Transmembrane helix</keyword>
<feature type="transmembrane region" description="Helical" evidence="6">
    <location>
        <begin position="680"/>
        <end position="705"/>
    </location>
</feature>
<protein>
    <recommendedName>
        <fullName evidence="11">ABC transporter permease</fullName>
    </recommendedName>
</protein>
<feature type="transmembrane region" description="Helical" evidence="6">
    <location>
        <begin position="766"/>
        <end position="789"/>
    </location>
</feature>
<feature type="transmembrane region" description="Helical" evidence="6">
    <location>
        <begin position="328"/>
        <end position="351"/>
    </location>
</feature>
<dbReference type="Pfam" id="PF02687">
    <property type="entry name" value="FtsX"/>
    <property type="match status" value="2"/>
</dbReference>
<evidence type="ECO:0008006" key="11">
    <source>
        <dbReference type="Google" id="ProtNLM"/>
    </source>
</evidence>
<evidence type="ECO:0000259" key="7">
    <source>
        <dbReference type="Pfam" id="PF02687"/>
    </source>
</evidence>
<accession>A0ABR9EJQ1</accession>
<evidence type="ECO:0000313" key="9">
    <source>
        <dbReference type="EMBL" id="MBE0369948.1"/>
    </source>
</evidence>
<dbReference type="PANTHER" id="PTHR30572:SF18">
    <property type="entry name" value="ABC-TYPE MACROLIDE FAMILY EXPORT SYSTEM PERMEASE COMPONENT 2"/>
    <property type="match status" value="1"/>
</dbReference>
<dbReference type="RefSeq" id="WP_192509127.1">
    <property type="nucleotide sequence ID" value="NZ_AQGV01000014.1"/>
</dbReference>
<dbReference type="Proteomes" id="UP000615755">
    <property type="component" value="Unassembled WGS sequence"/>
</dbReference>
<evidence type="ECO:0000256" key="5">
    <source>
        <dbReference type="ARBA" id="ARBA00023136"/>
    </source>
</evidence>
<keyword evidence="5 6" id="KW-0472">Membrane</keyword>
<evidence type="ECO:0000259" key="8">
    <source>
        <dbReference type="Pfam" id="PF12704"/>
    </source>
</evidence>
<dbReference type="EMBL" id="AQGV01000014">
    <property type="protein sequence ID" value="MBE0369948.1"/>
    <property type="molecule type" value="Genomic_DNA"/>
</dbReference>
<name>A0ABR9EJQ1_9GAMM</name>
<keyword evidence="2" id="KW-1003">Cell membrane</keyword>
<feature type="domain" description="ABC3 transporter permease C-terminal" evidence="7">
    <location>
        <begin position="283"/>
        <end position="396"/>
    </location>
</feature>
<feature type="domain" description="MacB-like periplasmic core" evidence="8">
    <location>
        <begin position="21"/>
        <end position="234"/>
    </location>
</feature>
<gene>
    <name evidence="9" type="ORF">PAUR_a4559</name>
</gene>
<feature type="transmembrane region" description="Helical" evidence="6">
    <location>
        <begin position="276"/>
        <end position="297"/>
    </location>
</feature>
<dbReference type="InterPro" id="IPR025857">
    <property type="entry name" value="MacB_PCD"/>
</dbReference>
<evidence type="ECO:0000256" key="4">
    <source>
        <dbReference type="ARBA" id="ARBA00022989"/>
    </source>
</evidence>
<proteinExistence type="predicted"/>
<dbReference type="InterPro" id="IPR003838">
    <property type="entry name" value="ABC3_permease_C"/>
</dbReference>
<evidence type="ECO:0000256" key="3">
    <source>
        <dbReference type="ARBA" id="ARBA00022692"/>
    </source>
</evidence>
<feature type="transmembrane region" description="Helical" evidence="6">
    <location>
        <begin position="418"/>
        <end position="438"/>
    </location>
</feature>
<feature type="domain" description="ABC3 transporter permease C-terminal" evidence="7">
    <location>
        <begin position="683"/>
        <end position="794"/>
    </location>
</feature>
<evidence type="ECO:0000256" key="2">
    <source>
        <dbReference type="ARBA" id="ARBA00022475"/>
    </source>
</evidence>
<comment type="subcellular location">
    <subcellularLocation>
        <location evidence="1">Cell membrane</location>
        <topology evidence="1">Multi-pass membrane protein</topology>
    </subcellularLocation>
</comment>
<keyword evidence="10" id="KW-1185">Reference proteome</keyword>
<feature type="transmembrane region" description="Helical" evidence="6">
    <location>
        <begin position="732"/>
        <end position="751"/>
    </location>
</feature>
<evidence type="ECO:0000313" key="10">
    <source>
        <dbReference type="Proteomes" id="UP000615755"/>
    </source>
</evidence>
<feature type="transmembrane region" description="Helical" evidence="6">
    <location>
        <begin position="371"/>
        <end position="397"/>
    </location>
</feature>
<comment type="caution">
    <text evidence="9">The sequence shown here is derived from an EMBL/GenBank/DDBJ whole genome shotgun (WGS) entry which is preliminary data.</text>
</comment>
<feature type="domain" description="MacB-like periplasmic core" evidence="8">
    <location>
        <begin position="481"/>
        <end position="647"/>
    </location>
</feature>
<reference evidence="9 10" key="1">
    <citation type="submission" date="2015-03" db="EMBL/GenBank/DDBJ databases">
        <title>Genome sequence of Pseudoalteromonas aurantia.</title>
        <authorList>
            <person name="Xie B.-B."/>
            <person name="Rong J.-C."/>
            <person name="Qin Q.-L."/>
            <person name="Zhang Y.-Z."/>
        </authorList>
    </citation>
    <scope>NUCLEOTIDE SEQUENCE [LARGE SCALE GENOMIC DNA]</scope>
    <source>
        <strain evidence="9 10">208</strain>
    </source>
</reference>